<accession>A0ABR3ZFK6</accession>
<dbReference type="PANTHER" id="PTHR13471:SF0">
    <property type="entry name" value="NUCLEAR EXOSOME REGULATOR NRDE2"/>
    <property type="match status" value="1"/>
</dbReference>
<comment type="similarity">
    <text evidence="2">Belongs to the NRDE2 family.</text>
</comment>
<evidence type="ECO:0000313" key="6">
    <source>
        <dbReference type="Proteomes" id="UP001583186"/>
    </source>
</evidence>
<evidence type="ECO:0008006" key="7">
    <source>
        <dbReference type="Google" id="ProtNLM"/>
    </source>
</evidence>
<evidence type="ECO:0000256" key="4">
    <source>
        <dbReference type="SAM" id="MobiDB-lite"/>
    </source>
</evidence>
<reference evidence="5 6" key="1">
    <citation type="journal article" date="2024" name="IMA Fungus">
        <title>IMA Genome - F19 : A genome assembly and annotation guide to empower mycologists, including annotated draft genome sequences of Ceratocystis pirilliformis, Diaporthe australafricana, Fusarium ophioides, Paecilomyces lecythidis, and Sporothrix stenoceras.</title>
        <authorList>
            <person name="Aylward J."/>
            <person name="Wilson A.M."/>
            <person name="Visagie C.M."/>
            <person name="Spraker J."/>
            <person name="Barnes I."/>
            <person name="Buitendag C."/>
            <person name="Ceriani C."/>
            <person name="Del Mar Angel L."/>
            <person name="du Plessis D."/>
            <person name="Fuchs T."/>
            <person name="Gasser K."/>
            <person name="Kramer D."/>
            <person name="Li W."/>
            <person name="Munsamy K."/>
            <person name="Piso A."/>
            <person name="Price J.L."/>
            <person name="Sonnekus B."/>
            <person name="Thomas C."/>
            <person name="van der Nest A."/>
            <person name="van Dijk A."/>
            <person name="van Heerden A."/>
            <person name="van Vuuren N."/>
            <person name="Yilmaz N."/>
            <person name="Duong T.A."/>
            <person name="van der Merwe N.A."/>
            <person name="Wingfield M.J."/>
            <person name="Wingfield B.D."/>
        </authorList>
    </citation>
    <scope>NUCLEOTIDE SEQUENCE [LARGE SCALE GENOMIC DNA]</scope>
    <source>
        <strain evidence="5 6">CMW 5346</strain>
    </source>
</reference>
<feature type="compositionally biased region" description="Basic and acidic residues" evidence="4">
    <location>
        <begin position="111"/>
        <end position="133"/>
    </location>
</feature>
<sequence>MDIKQRDKHLDIYREAVNDSDEALFSLDTRGDQLIWQFGSNDSRRVPSYNRYRHGRNILGTRERFAFAQEGSKILFGAESTTGGGSIFRDKNNPLLRRTLQGSAKPKSKHEHATSKKAPKPDDALNTDKKATGVDEFVSLSSSKKRRRGSDAGPDSEDSSNRSSSDQRDDSDSSSASLDEGSDAENDDFFAPGDDQSNIIKRKLSELNQRVKEDPQDVDAWLDLVDLQDQQSLLLGNDDVDQNFGSATAPTRSKDEITGISAVKLSIIESALRQVHSPSVRERLELAMMREGAKVWALKRLAQQWADLARDHASGSGLSFLLWKARLDFEMTSLSTLTVDGIKLFLTDRILALEKEATAAKDDITKQADIYSQIIYVFLRATRFLYDSGFRDIAAAAWQATLESSFARPATEVEGASLGQFWDSEIQRIGEDGAQGWRNYAAKVQAGEDAEEALLDYNVQNQTLPTLDFAKLAEAAHRSEHYDMEEYKPLYEDWVVAERQRADFAKLPARVIDDINDGGLEDVFRVAVFSDFSTFLFHIPDSVLPAVKPFLVDAFLLFCQLPSAFFTSTWIETARNDPFLAIVVLSEKGNINDIKLKPPTEIPDAALNTAGRDPPDLFYDGSRIVGSSDVLFSLPGWFRYLPEWLRLQDPTASEAPVSPLWVANTLRQLVRSFGFGDLAPYSLAVDALVNPAGIKRAARTLIKQDVSNTALYEAYAQAEAARGNVDVARTVLASATASNSIADIEAELSLRLAWAWIELEGGQKDDAIRRLVVQSLHSEDVTSSSEAASEANKPVSPAELLRLRHTLRTGMEFGLSAGHARRAALFAQSFVLLEYLSSTDSDRQLSQKQRSKQGNLLAAVAVATAFSKDMQSRAYGATTIHEQFLQGVARIIYFHATHGSYRPVDLQAPLQKMVTLFPRNGIFLRLFAWVDPTSASGLSRLRPDNPLQIILDTAVLTRDNDCPSSRAFVIRQALQSGHGQGHAARAAFERALGANHGSSDYNLACFGNARLWQAFVHLTAVESMASATVAARSDGRGVRVRGVDKKMVALAKDVYYRAVRACPGAKDVLLEAFGPNTGLVATSSEAGMSASDLRAVYQTMVGKGLRVHIDLVEAQDRARQAFKRRSK</sequence>
<gene>
    <name evidence="5" type="ORF">Sste5346_002884</name>
</gene>
<evidence type="ECO:0000256" key="1">
    <source>
        <dbReference type="ARBA" id="ARBA00004123"/>
    </source>
</evidence>
<keyword evidence="3" id="KW-0539">Nucleus</keyword>
<proteinExistence type="inferred from homology"/>
<dbReference type="Pfam" id="PF08424">
    <property type="entry name" value="NRDE-2"/>
    <property type="match status" value="1"/>
</dbReference>
<organism evidence="5 6">
    <name type="scientific">Sporothrix stenoceras</name>
    <dbReference type="NCBI Taxonomy" id="5173"/>
    <lineage>
        <taxon>Eukaryota</taxon>
        <taxon>Fungi</taxon>
        <taxon>Dikarya</taxon>
        <taxon>Ascomycota</taxon>
        <taxon>Pezizomycotina</taxon>
        <taxon>Sordariomycetes</taxon>
        <taxon>Sordariomycetidae</taxon>
        <taxon>Ophiostomatales</taxon>
        <taxon>Ophiostomataceae</taxon>
        <taxon>Sporothrix</taxon>
    </lineage>
</organism>
<dbReference type="EMBL" id="JAWCUI010000012">
    <property type="protein sequence ID" value="KAL1899485.1"/>
    <property type="molecule type" value="Genomic_DNA"/>
</dbReference>
<protein>
    <recommendedName>
        <fullName evidence="7">DUF1740-domain-containing protein</fullName>
    </recommendedName>
</protein>
<comment type="subcellular location">
    <subcellularLocation>
        <location evidence="1">Nucleus</location>
    </subcellularLocation>
</comment>
<dbReference type="InterPro" id="IPR013633">
    <property type="entry name" value="NRDE-2"/>
</dbReference>
<evidence type="ECO:0000256" key="2">
    <source>
        <dbReference type="ARBA" id="ARBA00009265"/>
    </source>
</evidence>
<dbReference type="Proteomes" id="UP001583186">
    <property type="component" value="Unassembled WGS sequence"/>
</dbReference>
<keyword evidence="6" id="KW-1185">Reference proteome</keyword>
<comment type="caution">
    <text evidence="5">The sequence shown here is derived from an EMBL/GenBank/DDBJ whole genome shotgun (WGS) entry which is preliminary data.</text>
</comment>
<evidence type="ECO:0000256" key="3">
    <source>
        <dbReference type="ARBA" id="ARBA00023242"/>
    </source>
</evidence>
<dbReference type="PANTHER" id="PTHR13471">
    <property type="entry name" value="TETRATRICOPEPTIDE-LIKE HELICAL"/>
    <property type="match status" value="1"/>
</dbReference>
<feature type="region of interest" description="Disordered" evidence="4">
    <location>
        <begin position="101"/>
        <end position="195"/>
    </location>
</feature>
<evidence type="ECO:0000313" key="5">
    <source>
        <dbReference type="EMBL" id="KAL1899485.1"/>
    </source>
</evidence>
<name>A0ABR3ZFK6_9PEZI</name>